<evidence type="ECO:0000259" key="6">
    <source>
        <dbReference type="PROSITE" id="PS50862"/>
    </source>
</evidence>
<name>A0A523B7B2_9CREN</name>
<evidence type="ECO:0000256" key="1">
    <source>
        <dbReference type="ARBA" id="ARBA00022490"/>
    </source>
</evidence>
<dbReference type="Proteomes" id="UP000315399">
    <property type="component" value="Unassembled WGS sequence"/>
</dbReference>
<dbReference type="GO" id="GO:0017101">
    <property type="term" value="C:aminoacyl-tRNA synthetase multienzyme complex"/>
    <property type="evidence" value="ECO:0007669"/>
    <property type="project" value="TreeGrafter"/>
</dbReference>
<dbReference type="AlphaFoldDB" id="A0A523B7B2"/>
<keyword evidence="2 7" id="KW-0436">Ligase</keyword>
<dbReference type="PANTHER" id="PTHR43450:SF1">
    <property type="entry name" value="ASPARTATE--TRNA LIGASE, CYTOPLASMIC"/>
    <property type="match status" value="1"/>
</dbReference>
<dbReference type="Pfam" id="PF00152">
    <property type="entry name" value="tRNA-synt_2"/>
    <property type="match status" value="1"/>
</dbReference>
<dbReference type="InterPro" id="IPR004365">
    <property type="entry name" value="NA-bd_OB_tRNA"/>
</dbReference>
<dbReference type="GO" id="GO:0005524">
    <property type="term" value="F:ATP binding"/>
    <property type="evidence" value="ECO:0007669"/>
    <property type="project" value="UniProtKB-KW"/>
</dbReference>
<keyword evidence="4" id="KW-0067">ATP-binding</keyword>
<dbReference type="Pfam" id="PF01336">
    <property type="entry name" value="tRNA_anti-codon"/>
    <property type="match status" value="1"/>
</dbReference>
<organism evidence="7 8">
    <name type="scientific">Thermoproteota archaeon</name>
    <dbReference type="NCBI Taxonomy" id="2056631"/>
    <lineage>
        <taxon>Archaea</taxon>
        <taxon>Thermoproteota</taxon>
    </lineage>
</organism>
<keyword evidence="1" id="KW-0963">Cytoplasm</keyword>
<protein>
    <submittedName>
        <fullName evidence="7">Aspartate--tRNA(Asn) ligase</fullName>
        <ecNumber evidence="7">6.1.1.23</ecNumber>
    </submittedName>
</protein>
<evidence type="ECO:0000313" key="7">
    <source>
        <dbReference type="EMBL" id="TDA36720.1"/>
    </source>
</evidence>
<dbReference type="InterPro" id="IPR012340">
    <property type="entry name" value="NA-bd_OB-fold"/>
</dbReference>
<dbReference type="InterPro" id="IPR045864">
    <property type="entry name" value="aa-tRNA-synth_II/BPL/LPL"/>
</dbReference>
<dbReference type="EMBL" id="QNVH01000103">
    <property type="protein sequence ID" value="TDA36720.1"/>
    <property type="molecule type" value="Genomic_DNA"/>
</dbReference>
<evidence type="ECO:0000256" key="4">
    <source>
        <dbReference type="ARBA" id="ARBA00022840"/>
    </source>
</evidence>
<proteinExistence type="predicted"/>
<dbReference type="SUPFAM" id="SSF50249">
    <property type="entry name" value="Nucleic acid-binding proteins"/>
    <property type="match status" value="1"/>
</dbReference>
<evidence type="ECO:0000256" key="3">
    <source>
        <dbReference type="ARBA" id="ARBA00022741"/>
    </source>
</evidence>
<evidence type="ECO:0000256" key="2">
    <source>
        <dbReference type="ARBA" id="ARBA00022598"/>
    </source>
</evidence>
<keyword evidence="5" id="KW-0030">Aminoacyl-tRNA synthetase</keyword>
<dbReference type="EC" id="6.1.1.23" evidence="7"/>
<dbReference type="Gene3D" id="3.30.930.10">
    <property type="entry name" value="Bira Bifunctional Protein, Domain 2"/>
    <property type="match status" value="1"/>
</dbReference>
<dbReference type="GO" id="GO:0004815">
    <property type="term" value="F:aspartate-tRNA ligase activity"/>
    <property type="evidence" value="ECO:0007669"/>
    <property type="project" value="InterPro"/>
</dbReference>
<feature type="domain" description="Aminoacyl-transfer RNA synthetases class-II family profile" evidence="6">
    <location>
        <begin position="138"/>
        <end position="355"/>
    </location>
</feature>
<evidence type="ECO:0000256" key="5">
    <source>
        <dbReference type="ARBA" id="ARBA00023146"/>
    </source>
</evidence>
<dbReference type="PANTHER" id="PTHR43450">
    <property type="entry name" value="ASPARTYL-TRNA SYNTHETASE"/>
    <property type="match status" value="1"/>
</dbReference>
<comment type="caution">
    <text evidence="7">The sequence shown here is derived from an EMBL/GenBank/DDBJ whole genome shotgun (WGS) entry which is preliminary data.</text>
</comment>
<evidence type="ECO:0000313" key="8">
    <source>
        <dbReference type="Proteomes" id="UP000315399"/>
    </source>
</evidence>
<keyword evidence="3" id="KW-0547">Nucleotide-binding</keyword>
<reference evidence="7 8" key="1">
    <citation type="journal article" date="2019" name="Nat. Microbiol.">
        <title>Expanding anaerobic alkane metabolism in the domain of Archaea.</title>
        <authorList>
            <person name="Wang Y."/>
            <person name="Wegener G."/>
            <person name="Hou J."/>
            <person name="Wang F."/>
            <person name="Xiao X."/>
        </authorList>
    </citation>
    <scope>NUCLEOTIDE SEQUENCE [LARGE SCALE GENOMIC DNA]</scope>
    <source>
        <strain evidence="7">WYZ-LMO10</strain>
    </source>
</reference>
<dbReference type="InterPro" id="IPR004364">
    <property type="entry name" value="Aa-tRNA-synt_II"/>
</dbReference>
<sequence>MPIRTHYTSQIKPEDAEKEVVVAGWVHRVRDLGNLKFIILRDREGLIQITLKKGVTAQELIDLAEKIKDEYVIAVKGVVKANRIAPKGREIIPKEIEILSRTVSNLPVSVSGKIESNLDTRLDNRVLDLRRPEVMAVFKIQSKLVEGMQDYLRADGFQQIFTPCLMGAASESGAEVFPVVYFNKSAFLRQDPQLHRQLAVISGLDRIYDLGPSWRAEPSHTPRHLCEHRGCAVELGFIRDEYEVMKVEENLVISGIRRVKEDCKEELELLEKEVEVPSSPFPELRFPQIYEILEEFGKKIPFGEDYDRESEAILAKYVKERYKSDFFFVNRFPFKVKPFYVMRVDEEPQWARSVD</sequence>
<dbReference type="GO" id="GO:0050560">
    <property type="term" value="F:aspartate-tRNA(Asn) ligase activity"/>
    <property type="evidence" value="ECO:0007669"/>
    <property type="project" value="UniProtKB-EC"/>
</dbReference>
<dbReference type="NCBIfam" id="NF003483">
    <property type="entry name" value="PRK05159.1"/>
    <property type="match status" value="1"/>
</dbReference>
<dbReference type="PROSITE" id="PS50862">
    <property type="entry name" value="AA_TRNA_LIGASE_II"/>
    <property type="match status" value="1"/>
</dbReference>
<dbReference type="GO" id="GO:0003723">
    <property type="term" value="F:RNA binding"/>
    <property type="evidence" value="ECO:0007669"/>
    <property type="project" value="TreeGrafter"/>
</dbReference>
<accession>A0A523B7B2</accession>
<dbReference type="InterPro" id="IPR006195">
    <property type="entry name" value="aa-tRNA-synth_II"/>
</dbReference>
<dbReference type="GO" id="GO:0006422">
    <property type="term" value="P:aspartyl-tRNA aminoacylation"/>
    <property type="evidence" value="ECO:0007669"/>
    <property type="project" value="InterPro"/>
</dbReference>
<dbReference type="Gene3D" id="2.40.50.140">
    <property type="entry name" value="Nucleic acid-binding proteins"/>
    <property type="match status" value="1"/>
</dbReference>
<dbReference type="GO" id="GO:0005829">
    <property type="term" value="C:cytosol"/>
    <property type="evidence" value="ECO:0007669"/>
    <property type="project" value="TreeGrafter"/>
</dbReference>
<dbReference type="InterPro" id="IPR004523">
    <property type="entry name" value="Asp-tRNA_synthase_2"/>
</dbReference>
<dbReference type="SUPFAM" id="SSF55681">
    <property type="entry name" value="Class II aaRS and biotin synthetases"/>
    <property type="match status" value="1"/>
</dbReference>
<gene>
    <name evidence="7" type="ORF">DSO08_06495</name>
</gene>